<evidence type="ECO:0000256" key="10">
    <source>
        <dbReference type="ARBA" id="ARBA00023163"/>
    </source>
</evidence>
<dbReference type="GO" id="GO:0045892">
    <property type="term" value="P:negative regulation of DNA-templated transcription"/>
    <property type="evidence" value="ECO:0007669"/>
    <property type="project" value="TreeGrafter"/>
</dbReference>
<evidence type="ECO:0000313" key="14">
    <source>
        <dbReference type="EMBL" id="ATL30838.1"/>
    </source>
</evidence>
<evidence type="ECO:0000313" key="15">
    <source>
        <dbReference type="Proteomes" id="UP000221011"/>
    </source>
</evidence>
<evidence type="ECO:0000256" key="3">
    <source>
        <dbReference type="ARBA" id="ARBA00022485"/>
    </source>
</evidence>
<protein>
    <recommendedName>
        <fullName evidence="11">Transcriptional regulator WhiB</fullName>
    </recommendedName>
</protein>
<comment type="subcellular location">
    <subcellularLocation>
        <location evidence="1 11">Cytoplasm</location>
    </subcellularLocation>
</comment>
<evidence type="ECO:0000256" key="12">
    <source>
        <dbReference type="SAM" id="MobiDB-lite"/>
    </source>
</evidence>
<evidence type="ECO:0000256" key="11">
    <source>
        <dbReference type="HAMAP-Rule" id="MF_01479"/>
    </source>
</evidence>
<dbReference type="GO" id="GO:0003677">
    <property type="term" value="F:DNA binding"/>
    <property type="evidence" value="ECO:0007669"/>
    <property type="project" value="UniProtKB-UniRule"/>
</dbReference>
<dbReference type="KEGG" id="sfk:KY5_5820c"/>
<dbReference type="Proteomes" id="UP000221011">
    <property type="component" value="Chromosome"/>
</dbReference>
<evidence type="ECO:0000256" key="5">
    <source>
        <dbReference type="ARBA" id="ARBA00023004"/>
    </source>
</evidence>
<organism evidence="14 15">
    <name type="scientific">Streptomyces formicae</name>
    <dbReference type="NCBI Taxonomy" id="1616117"/>
    <lineage>
        <taxon>Bacteria</taxon>
        <taxon>Bacillati</taxon>
        <taxon>Actinomycetota</taxon>
        <taxon>Actinomycetes</taxon>
        <taxon>Kitasatosporales</taxon>
        <taxon>Streptomycetaceae</taxon>
        <taxon>Streptomyces</taxon>
    </lineage>
</organism>
<comment type="cofactor">
    <cofactor evidence="11">
        <name>[4Fe-4S] cluster</name>
        <dbReference type="ChEBI" id="CHEBI:49883"/>
    </cofactor>
    <text evidence="11">Binds 1 [4Fe-4S] cluster per subunit. Following nitrosylation of the [4Fe-4S] cluster binds 1 [4Fe-8(NO)] cluster per subunit.</text>
</comment>
<feature type="binding site" evidence="11">
    <location>
        <position position="39"/>
    </location>
    <ligand>
        <name>[4Fe-4S] cluster</name>
        <dbReference type="ChEBI" id="CHEBI:49883"/>
    </ligand>
</feature>
<keyword evidence="10 11" id="KW-0804">Transcription</keyword>
<comment type="function">
    <text evidence="11">Acts as a transcriptional regulator. Probably redox-responsive. The apo- but not holo-form probably binds DNA.</text>
</comment>
<evidence type="ECO:0000256" key="1">
    <source>
        <dbReference type="ARBA" id="ARBA00004496"/>
    </source>
</evidence>
<dbReference type="GO" id="GO:0051539">
    <property type="term" value="F:4 iron, 4 sulfur cluster binding"/>
    <property type="evidence" value="ECO:0007669"/>
    <property type="project" value="UniProtKB-UniRule"/>
</dbReference>
<keyword evidence="4 11" id="KW-0479">Metal-binding</keyword>
<dbReference type="GO" id="GO:0035731">
    <property type="term" value="F:dinitrosyl-iron complex binding"/>
    <property type="evidence" value="ECO:0007669"/>
    <property type="project" value="UniProtKB-UniRule"/>
</dbReference>
<feature type="binding site" evidence="11">
    <location>
        <position position="42"/>
    </location>
    <ligand>
        <name>[4Fe-4S] cluster</name>
        <dbReference type="ChEBI" id="CHEBI:49883"/>
    </ligand>
</feature>
<evidence type="ECO:0000259" key="13">
    <source>
        <dbReference type="PROSITE" id="PS51674"/>
    </source>
</evidence>
<dbReference type="Pfam" id="PF02467">
    <property type="entry name" value="Whib"/>
    <property type="match status" value="1"/>
</dbReference>
<keyword evidence="15" id="KW-1185">Reference proteome</keyword>
<evidence type="ECO:0000256" key="2">
    <source>
        <dbReference type="ARBA" id="ARBA00006597"/>
    </source>
</evidence>
<feature type="compositionally biased region" description="Basic residues" evidence="12">
    <location>
        <begin position="76"/>
        <end position="89"/>
    </location>
</feature>
<keyword evidence="11" id="KW-0963">Cytoplasm</keyword>
<dbReference type="InterPro" id="IPR034768">
    <property type="entry name" value="4FE4S_WBL"/>
</dbReference>
<dbReference type="AlphaFoldDB" id="A0A291QH03"/>
<dbReference type="GO" id="GO:0045454">
    <property type="term" value="P:cell redox homeostasis"/>
    <property type="evidence" value="ECO:0007669"/>
    <property type="project" value="TreeGrafter"/>
</dbReference>
<comment type="similarity">
    <text evidence="2 11">Belongs to the WhiB family.</text>
</comment>
<comment type="PTM">
    <text evidence="11">The Fe-S cluster can be nitrosylated by nitric oxide (NO).</text>
</comment>
<dbReference type="PROSITE" id="PS51674">
    <property type="entry name" value="4FE4S_WBL"/>
    <property type="match status" value="1"/>
</dbReference>
<keyword evidence="9 11" id="KW-1015">Disulfide bond</keyword>
<dbReference type="InterPro" id="IPR003482">
    <property type="entry name" value="Whib"/>
</dbReference>
<gene>
    <name evidence="11" type="primary">whiB</name>
    <name evidence="14" type="ORF">KY5_5820c</name>
</gene>
<feature type="compositionally biased region" description="Basic and acidic residues" evidence="12">
    <location>
        <begin position="116"/>
        <end position="125"/>
    </location>
</feature>
<dbReference type="EMBL" id="CP022685">
    <property type="protein sequence ID" value="ATL30838.1"/>
    <property type="molecule type" value="Genomic_DNA"/>
</dbReference>
<accession>A0A291QH03</accession>
<dbReference type="HAMAP" id="MF_01479">
    <property type="entry name" value="WhiB"/>
    <property type="match status" value="1"/>
</dbReference>
<name>A0A291QH03_9ACTN</name>
<keyword evidence="6 11" id="KW-0411">Iron-sulfur</keyword>
<keyword evidence="8 11" id="KW-0238">DNA-binding</keyword>
<dbReference type="GO" id="GO:0005737">
    <property type="term" value="C:cytoplasm"/>
    <property type="evidence" value="ECO:0007669"/>
    <property type="project" value="UniProtKB-SubCell"/>
</dbReference>
<reference evidence="14 15" key="1">
    <citation type="submission" date="2017-08" db="EMBL/GenBank/DDBJ databases">
        <title>Complete Genome Sequence of Streptomyces formicae KY5, the formicamycin producer.</title>
        <authorList>
            <person name="Holmes N.A."/>
            <person name="Devine R."/>
            <person name="Qin Z."/>
            <person name="Seipke R.F."/>
            <person name="Wilkinson B."/>
            <person name="Hutchings M.I."/>
        </authorList>
    </citation>
    <scope>NUCLEOTIDE SEQUENCE [LARGE SCALE GENOMIC DNA]</scope>
    <source>
        <strain evidence="14 15">KY5</strain>
    </source>
</reference>
<feature type="binding site" evidence="11">
    <location>
        <position position="48"/>
    </location>
    <ligand>
        <name>[4Fe-4S] cluster</name>
        <dbReference type="ChEBI" id="CHEBI:49883"/>
    </ligand>
</feature>
<feature type="binding site" evidence="11">
    <location>
        <position position="9"/>
    </location>
    <ligand>
        <name>[4Fe-4S] cluster</name>
        <dbReference type="ChEBI" id="CHEBI:49883"/>
    </ligand>
</feature>
<feature type="domain" description="4Fe-4S Wbl-type" evidence="13">
    <location>
        <begin position="8"/>
        <end position="72"/>
    </location>
</feature>
<evidence type="ECO:0000256" key="8">
    <source>
        <dbReference type="ARBA" id="ARBA00023125"/>
    </source>
</evidence>
<keyword evidence="7 11" id="KW-0805">Transcription regulation</keyword>
<evidence type="ECO:0000256" key="9">
    <source>
        <dbReference type="ARBA" id="ARBA00023157"/>
    </source>
</evidence>
<feature type="compositionally biased region" description="Gly residues" evidence="12">
    <location>
        <begin position="92"/>
        <end position="103"/>
    </location>
</feature>
<evidence type="ECO:0000256" key="6">
    <source>
        <dbReference type="ARBA" id="ARBA00023014"/>
    </source>
</evidence>
<dbReference type="PANTHER" id="PTHR38839">
    <property type="entry name" value="TRANSCRIPTIONAL REGULATOR WHID-RELATED"/>
    <property type="match status" value="1"/>
</dbReference>
<comment type="PTM">
    <text evidence="11">Upon Fe-S cluster removal intramolecular disulfide bonds are formed.</text>
</comment>
<evidence type="ECO:0000256" key="4">
    <source>
        <dbReference type="ARBA" id="ARBA00022723"/>
    </source>
</evidence>
<feature type="region of interest" description="Disordered" evidence="12">
    <location>
        <begin position="56"/>
        <end position="125"/>
    </location>
</feature>
<sequence length="125" mass="13369">MEWLDRAACVRENQDPELFFPVGGSGPALRDVREAKAVCRRCPVATQCLEWALETEQSTGVWGGTSETERAALSRASRRRARNAKRRAPAGRGSGGRDAGGRGADGRSSQGRRATGARERSTPGG</sequence>
<dbReference type="GO" id="GO:0047134">
    <property type="term" value="F:protein-disulfide reductase [NAD(P)H] activity"/>
    <property type="evidence" value="ECO:0007669"/>
    <property type="project" value="TreeGrafter"/>
</dbReference>
<keyword evidence="5 11" id="KW-0408">Iron</keyword>
<evidence type="ECO:0000256" key="7">
    <source>
        <dbReference type="ARBA" id="ARBA00023015"/>
    </source>
</evidence>
<proteinExistence type="inferred from homology"/>
<dbReference type="PANTHER" id="PTHR38839:SF6">
    <property type="entry name" value="TRANSCRIPTIONAL REGULATOR WHIB1"/>
    <property type="match status" value="1"/>
</dbReference>
<dbReference type="GO" id="GO:0046872">
    <property type="term" value="F:metal ion binding"/>
    <property type="evidence" value="ECO:0007669"/>
    <property type="project" value="UniProtKB-KW"/>
</dbReference>
<keyword evidence="3 11" id="KW-0004">4Fe-4S</keyword>